<name>A0ABY9X3H3_9BACT</name>
<feature type="compositionally biased region" description="Low complexity" evidence="1">
    <location>
        <begin position="29"/>
        <end position="68"/>
    </location>
</feature>
<evidence type="ECO:0000313" key="3">
    <source>
        <dbReference type="Proteomes" id="UP001611383"/>
    </source>
</evidence>
<evidence type="ECO:0000313" key="2">
    <source>
        <dbReference type="EMBL" id="WNG49874.1"/>
    </source>
</evidence>
<dbReference type="EMBL" id="CP043494">
    <property type="protein sequence ID" value="WNG49874.1"/>
    <property type="molecule type" value="Genomic_DNA"/>
</dbReference>
<gene>
    <name evidence="2" type="ORF">F0U60_41470</name>
</gene>
<feature type="compositionally biased region" description="Polar residues" evidence="1">
    <location>
        <begin position="1"/>
        <end position="10"/>
    </location>
</feature>
<protein>
    <submittedName>
        <fullName evidence="2">Uncharacterized protein</fullName>
    </submittedName>
</protein>
<accession>A0ABY9X3H3</accession>
<dbReference type="Proteomes" id="UP001611383">
    <property type="component" value="Chromosome"/>
</dbReference>
<organism evidence="2 3">
    <name type="scientific">Archangium minus</name>
    <dbReference type="NCBI Taxonomy" id="83450"/>
    <lineage>
        <taxon>Bacteria</taxon>
        <taxon>Pseudomonadati</taxon>
        <taxon>Myxococcota</taxon>
        <taxon>Myxococcia</taxon>
        <taxon>Myxococcales</taxon>
        <taxon>Cystobacterineae</taxon>
        <taxon>Archangiaceae</taxon>
        <taxon>Archangium</taxon>
    </lineage>
</organism>
<proteinExistence type="predicted"/>
<evidence type="ECO:0000256" key="1">
    <source>
        <dbReference type="SAM" id="MobiDB-lite"/>
    </source>
</evidence>
<feature type="region of interest" description="Disordered" evidence="1">
    <location>
        <begin position="1"/>
        <end position="83"/>
    </location>
</feature>
<sequence>MSLRPSQSVSLVALFGSLGSGGRGPEPPSGTSEPPSGTSEPPSGTSEPPSGTSEPPSGTSEPPSGTSEPPSPGLFRTHRNSWQTYPSAQSTVWMHSARHTPCRHRCGSVQSEL</sequence>
<reference evidence="2 3" key="1">
    <citation type="submission" date="2019-08" db="EMBL/GenBank/DDBJ databases">
        <title>Archangium and Cystobacter genomes.</title>
        <authorList>
            <person name="Chen I.-C.K."/>
            <person name="Wielgoss S."/>
        </authorList>
    </citation>
    <scope>NUCLEOTIDE SEQUENCE [LARGE SCALE GENOMIC DNA]</scope>
    <source>
        <strain evidence="2 3">Cbm 6</strain>
    </source>
</reference>
<keyword evidence="3" id="KW-1185">Reference proteome</keyword>